<reference evidence="2" key="2">
    <citation type="submission" date="2022-01" db="EMBL/GenBank/DDBJ databases">
        <authorList>
            <person name="Yamashiro T."/>
            <person name="Shiraishi A."/>
            <person name="Satake H."/>
            <person name="Nakayama K."/>
        </authorList>
    </citation>
    <scope>NUCLEOTIDE SEQUENCE</scope>
</reference>
<organism evidence="2 3">
    <name type="scientific">Tanacetum coccineum</name>
    <dbReference type="NCBI Taxonomy" id="301880"/>
    <lineage>
        <taxon>Eukaryota</taxon>
        <taxon>Viridiplantae</taxon>
        <taxon>Streptophyta</taxon>
        <taxon>Embryophyta</taxon>
        <taxon>Tracheophyta</taxon>
        <taxon>Spermatophyta</taxon>
        <taxon>Magnoliopsida</taxon>
        <taxon>eudicotyledons</taxon>
        <taxon>Gunneridae</taxon>
        <taxon>Pentapetalae</taxon>
        <taxon>asterids</taxon>
        <taxon>campanulids</taxon>
        <taxon>Asterales</taxon>
        <taxon>Asteraceae</taxon>
        <taxon>Asteroideae</taxon>
        <taxon>Anthemideae</taxon>
        <taxon>Anthemidinae</taxon>
        <taxon>Tanacetum</taxon>
    </lineage>
</organism>
<evidence type="ECO:0000256" key="1">
    <source>
        <dbReference type="SAM" id="MobiDB-lite"/>
    </source>
</evidence>
<dbReference type="EMBL" id="BQNB010011142">
    <property type="protein sequence ID" value="GJS86720.1"/>
    <property type="molecule type" value="Genomic_DNA"/>
</dbReference>
<evidence type="ECO:0000313" key="3">
    <source>
        <dbReference type="Proteomes" id="UP001151760"/>
    </source>
</evidence>
<gene>
    <name evidence="2" type="ORF">Tco_0769356</name>
</gene>
<sequence>MTLTTLTTHENDERHNHGGPILSRGRGNDQPQRERIQPHGEASDVEDDFEEGWEIKGGRFGHHRHVTNFEYRKLAKDIP</sequence>
<accession>A0ABQ4ZA73</accession>
<protein>
    <submittedName>
        <fullName evidence="2">Uncharacterized protein</fullName>
    </submittedName>
</protein>
<comment type="caution">
    <text evidence="2">The sequence shown here is derived from an EMBL/GenBank/DDBJ whole genome shotgun (WGS) entry which is preliminary data.</text>
</comment>
<reference evidence="2" key="1">
    <citation type="journal article" date="2022" name="Int. J. Mol. Sci.">
        <title>Draft Genome of Tanacetum Coccineum: Genomic Comparison of Closely Related Tanacetum-Family Plants.</title>
        <authorList>
            <person name="Yamashiro T."/>
            <person name="Shiraishi A."/>
            <person name="Nakayama K."/>
            <person name="Satake H."/>
        </authorList>
    </citation>
    <scope>NUCLEOTIDE SEQUENCE</scope>
</reference>
<proteinExistence type="predicted"/>
<name>A0ABQ4ZA73_9ASTR</name>
<feature type="compositionally biased region" description="Basic and acidic residues" evidence="1">
    <location>
        <begin position="31"/>
        <end position="42"/>
    </location>
</feature>
<keyword evidence="3" id="KW-1185">Reference proteome</keyword>
<feature type="region of interest" description="Disordered" evidence="1">
    <location>
        <begin position="1"/>
        <end position="48"/>
    </location>
</feature>
<dbReference type="Proteomes" id="UP001151760">
    <property type="component" value="Unassembled WGS sequence"/>
</dbReference>
<evidence type="ECO:0000313" key="2">
    <source>
        <dbReference type="EMBL" id="GJS86720.1"/>
    </source>
</evidence>